<feature type="compositionally biased region" description="Pro residues" evidence="1">
    <location>
        <begin position="226"/>
        <end position="236"/>
    </location>
</feature>
<feature type="compositionally biased region" description="Basic residues" evidence="1">
    <location>
        <begin position="216"/>
        <end position="225"/>
    </location>
</feature>
<dbReference type="AlphaFoldDB" id="A0A8J4C7E1"/>
<sequence>MHRASNELSVYLSGFQTGLWWCWRAGWWCRLLERQQSHCSLQQQVTWILAEDPHLKSAPWRYRQRWHQAWRSQYQACRFRSRRAHSLGGQRNRAEALRTQPATFGGAELPAGPGTGKYPGAMDSWNAGTALYGRSSGRAGEQERPWQYSSLPYSGGRYLKADPTASHRLQTLAVATPPLTPKLPLLAVQSKPVVAQPYWRPGPSGSQATVLQLRRQRPHWRRRRPSTPPPLLPLPPLRRQLPRAFPGHHSDLRRGVPVAGPGAATAGAPPPLLLLLVLRRLYQR</sequence>
<feature type="region of interest" description="Disordered" evidence="1">
    <location>
        <begin position="216"/>
        <end position="237"/>
    </location>
</feature>
<reference evidence="2" key="1">
    <citation type="journal article" date="2021" name="Proc. Natl. Acad. Sci. U.S.A.">
        <title>Three genomes in the algal genus Volvox reveal the fate of a haploid sex-determining region after a transition to homothallism.</title>
        <authorList>
            <person name="Yamamoto K."/>
            <person name="Hamaji T."/>
            <person name="Kawai-Toyooka H."/>
            <person name="Matsuzaki R."/>
            <person name="Takahashi F."/>
            <person name="Nishimura Y."/>
            <person name="Kawachi M."/>
            <person name="Noguchi H."/>
            <person name="Minakuchi Y."/>
            <person name="Umen J.G."/>
            <person name="Toyoda A."/>
            <person name="Nozaki H."/>
        </authorList>
    </citation>
    <scope>NUCLEOTIDE SEQUENCE</scope>
    <source>
        <strain evidence="2">NIES-3786</strain>
    </source>
</reference>
<gene>
    <name evidence="2" type="ORF">Vretifemale_6513</name>
</gene>
<organism evidence="2 3">
    <name type="scientific">Volvox reticuliferus</name>
    <dbReference type="NCBI Taxonomy" id="1737510"/>
    <lineage>
        <taxon>Eukaryota</taxon>
        <taxon>Viridiplantae</taxon>
        <taxon>Chlorophyta</taxon>
        <taxon>core chlorophytes</taxon>
        <taxon>Chlorophyceae</taxon>
        <taxon>CS clade</taxon>
        <taxon>Chlamydomonadales</taxon>
        <taxon>Volvocaceae</taxon>
        <taxon>Volvox</taxon>
    </lineage>
</organism>
<evidence type="ECO:0000313" key="3">
    <source>
        <dbReference type="Proteomes" id="UP000747110"/>
    </source>
</evidence>
<protein>
    <submittedName>
        <fullName evidence="2">Uncharacterized protein</fullName>
    </submittedName>
</protein>
<dbReference type="Proteomes" id="UP000747110">
    <property type="component" value="Unassembled WGS sequence"/>
</dbReference>
<proteinExistence type="predicted"/>
<name>A0A8J4C7E1_9CHLO</name>
<comment type="caution">
    <text evidence="2">The sequence shown here is derived from an EMBL/GenBank/DDBJ whole genome shotgun (WGS) entry which is preliminary data.</text>
</comment>
<accession>A0A8J4C7E1</accession>
<evidence type="ECO:0000256" key="1">
    <source>
        <dbReference type="SAM" id="MobiDB-lite"/>
    </source>
</evidence>
<evidence type="ECO:0000313" key="2">
    <source>
        <dbReference type="EMBL" id="GIL76962.1"/>
    </source>
</evidence>
<dbReference type="EMBL" id="BNCP01000009">
    <property type="protein sequence ID" value="GIL76962.1"/>
    <property type="molecule type" value="Genomic_DNA"/>
</dbReference>
<keyword evidence="3" id="KW-1185">Reference proteome</keyword>